<accession>A0AAD9JHD7</accession>
<organism evidence="1 2">
    <name type="scientific">Paralvinella palmiformis</name>
    <dbReference type="NCBI Taxonomy" id="53620"/>
    <lineage>
        <taxon>Eukaryota</taxon>
        <taxon>Metazoa</taxon>
        <taxon>Spiralia</taxon>
        <taxon>Lophotrochozoa</taxon>
        <taxon>Annelida</taxon>
        <taxon>Polychaeta</taxon>
        <taxon>Sedentaria</taxon>
        <taxon>Canalipalpata</taxon>
        <taxon>Terebellida</taxon>
        <taxon>Terebelliformia</taxon>
        <taxon>Alvinellidae</taxon>
        <taxon>Paralvinella</taxon>
    </lineage>
</organism>
<keyword evidence="2" id="KW-1185">Reference proteome</keyword>
<sequence>MINVSCMAYLPSQCHIVTMRRLWNIQDSVHTKSLRQGDMFTLQHRGKGIYLMSSYRRCSAPIGHKQTLKVTERSPNLCPLYQCVGCE</sequence>
<dbReference type="Proteomes" id="UP001208570">
    <property type="component" value="Unassembled WGS sequence"/>
</dbReference>
<protein>
    <submittedName>
        <fullName evidence="1">Uncharacterized protein</fullName>
    </submittedName>
</protein>
<dbReference type="AlphaFoldDB" id="A0AAD9JHD7"/>
<evidence type="ECO:0000313" key="1">
    <source>
        <dbReference type="EMBL" id="KAK2153014.1"/>
    </source>
</evidence>
<dbReference type="EMBL" id="JAODUP010000311">
    <property type="protein sequence ID" value="KAK2153014.1"/>
    <property type="molecule type" value="Genomic_DNA"/>
</dbReference>
<gene>
    <name evidence="1" type="ORF">LSH36_311g03081</name>
</gene>
<comment type="caution">
    <text evidence="1">The sequence shown here is derived from an EMBL/GenBank/DDBJ whole genome shotgun (WGS) entry which is preliminary data.</text>
</comment>
<reference evidence="1" key="1">
    <citation type="journal article" date="2023" name="Mol. Biol. Evol.">
        <title>Third-Generation Sequencing Reveals the Adaptive Role of the Epigenome in Three Deep-Sea Polychaetes.</title>
        <authorList>
            <person name="Perez M."/>
            <person name="Aroh O."/>
            <person name="Sun Y."/>
            <person name="Lan Y."/>
            <person name="Juniper S.K."/>
            <person name="Young C.R."/>
            <person name="Angers B."/>
            <person name="Qian P.Y."/>
        </authorList>
    </citation>
    <scope>NUCLEOTIDE SEQUENCE</scope>
    <source>
        <strain evidence="1">P08H-3</strain>
    </source>
</reference>
<evidence type="ECO:0000313" key="2">
    <source>
        <dbReference type="Proteomes" id="UP001208570"/>
    </source>
</evidence>
<name>A0AAD9JHD7_9ANNE</name>
<proteinExistence type="predicted"/>